<sequence>MEDHGVPMEDKFKVKCHCVCLTFDDIVLIDETRKRITTKFGECKFSEVTLEIDVERYGEIDKNITHHICHDGSNKGSHLESCIRVLTNQELSHLEDEGDVDEDVVIDM</sequence>
<reference evidence="1 2" key="1">
    <citation type="submission" date="2020-09" db="EMBL/GenBank/DDBJ databases">
        <title>De no assembly of potato wild relative species, Solanum commersonii.</title>
        <authorList>
            <person name="Cho K."/>
        </authorList>
    </citation>
    <scope>NUCLEOTIDE SEQUENCE [LARGE SCALE GENOMIC DNA]</scope>
    <source>
        <strain evidence="1">LZ3.2</strain>
        <tissue evidence="1">Leaf</tissue>
    </source>
</reference>
<evidence type="ECO:0000313" key="1">
    <source>
        <dbReference type="EMBL" id="KAG5611563.1"/>
    </source>
</evidence>
<proteinExistence type="predicted"/>
<organism evidence="1 2">
    <name type="scientific">Solanum commersonii</name>
    <name type="common">Commerson's wild potato</name>
    <name type="synonym">Commerson's nightshade</name>
    <dbReference type="NCBI Taxonomy" id="4109"/>
    <lineage>
        <taxon>Eukaryota</taxon>
        <taxon>Viridiplantae</taxon>
        <taxon>Streptophyta</taxon>
        <taxon>Embryophyta</taxon>
        <taxon>Tracheophyta</taxon>
        <taxon>Spermatophyta</taxon>
        <taxon>Magnoliopsida</taxon>
        <taxon>eudicotyledons</taxon>
        <taxon>Gunneridae</taxon>
        <taxon>Pentapetalae</taxon>
        <taxon>asterids</taxon>
        <taxon>lamiids</taxon>
        <taxon>Solanales</taxon>
        <taxon>Solanaceae</taxon>
        <taxon>Solanoideae</taxon>
        <taxon>Solaneae</taxon>
        <taxon>Solanum</taxon>
    </lineage>
</organism>
<dbReference type="Proteomes" id="UP000824120">
    <property type="component" value="Chromosome 4"/>
</dbReference>
<evidence type="ECO:0000313" key="2">
    <source>
        <dbReference type="Proteomes" id="UP000824120"/>
    </source>
</evidence>
<keyword evidence="2" id="KW-1185">Reference proteome</keyword>
<dbReference type="AlphaFoldDB" id="A0A9J5ZF70"/>
<protein>
    <submittedName>
        <fullName evidence="1">Uncharacterized protein</fullName>
    </submittedName>
</protein>
<gene>
    <name evidence="1" type="ORF">H5410_022844</name>
</gene>
<accession>A0A9J5ZF70</accession>
<comment type="caution">
    <text evidence="1">The sequence shown here is derived from an EMBL/GenBank/DDBJ whole genome shotgun (WGS) entry which is preliminary data.</text>
</comment>
<name>A0A9J5ZF70_SOLCO</name>
<dbReference type="EMBL" id="JACXVP010000004">
    <property type="protein sequence ID" value="KAG5611563.1"/>
    <property type="molecule type" value="Genomic_DNA"/>
</dbReference>